<keyword evidence="1" id="KW-0175">Coiled coil</keyword>
<proteinExistence type="predicted"/>
<dbReference type="Gene3D" id="1.20.5.110">
    <property type="match status" value="1"/>
</dbReference>
<dbReference type="AlphaFoldDB" id="I7LGE0"/>
<evidence type="ECO:0000256" key="1">
    <source>
        <dbReference type="SAM" id="Coils"/>
    </source>
</evidence>
<protein>
    <submittedName>
        <fullName evidence="2">Uncharacterized protein</fullName>
    </submittedName>
</protein>
<sequence>MEKILNLILEKLDKIENVQAQMQSDIADLKVNQIKLEKRVENVEVQLTKVIEKLDNIEKKINDIEAINATRHTEIYMKLENMNEDIIFLKHKEHQTEEDLFKLKLKIAK</sequence>
<reference evidence="2 3" key="1">
    <citation type="journal article" date="2011" name="J. Bacteriol.">
        <title>Draft genome sequence of Caloramator australicus strain RC3T, a thermoanaerobe from the Great Artesian Basin of Australia.</title>
        <authorList>
            <person name="Ogg C.D."/>
            <person name="Patel B.K.C."/>
        </authorList>
    </citation>
    <scope>NUCLEOTIDE SEQUENCE [LARGE SCALE GENOMIC DNA]</scope>
    <source>
        <strain evidence="2 3">RC3</strain>
    </source>
</reference>
<evidence type="ECO:0000313" key="3">
    <source>
        <dbReference type="Proteomes" id="UP000007652"/>
    </source>
</evidence>
<dbReference type="EMBL" id="CAKP01000065">
    <property type="protein sequence ID" value="CCJ33220.1"/>
    <property type="molecule type" value="Genomic_DNA"/>
</dbReference>
<evidence type="ECO:0000313" key="2">
    <source>
        <dbReference type="EMBL" id="CCJ33220.1"/>
    </source>
</evidence>
<keyword evidence="3" id="KW-1185">Reference proteome</keyword>
<dbReference type="RefSeq" id="WP_008908491.1">
    <property type="nucleotide sequence ID" value="NZ_CAKP01000065.1"/>
</dbReference>
<comment type="caution">
    <text evidence="2">The sequence shown here is derived from an EMBL/GenBank/DDBJ whole genome shotgun (WGS) entry which is preliminary data.</text>
</comment>
<dbReference type="Proteomes" id="UP000007652">
    <property type="component" value="Unassembled WGS sequence"/>
</dbReference>
<dbReference type="STRING" id="857293.CAAU_1136"/>
<organism evidence="2 3">
    <name type="scientific">Caloramator australicus RC3</name>
    <dbReference type="NCBI Taxonomy" id="857293"/>
    <lineage>
        <taxon>Bacteria</taxon>
        <taxon>Bacillati</taxon>
        <taxon>Bacillota</taxon>
        <taxon>Clostridia</taxon>
        <taxon>Eubacteriales</taxon>
        <taxon>Clostridiaceae</taxon>
        <taxon>Caloramator</taxon>
    </lineage>
</organism>
<feature type="coiled-coil region" evidence="1">
    <location>
        <begin position="12"/>
        <end position="67"/>
    </location>
</feature>
<dbReference type="OrthoDB" id="1716019at2"/>
<dbReference type="SUPFAM" id="SSF57997">
    <property type="entry name" value="Tropomyosin"/>
    <property type="match status" value="1"/>
</dbReference>
<accession>I7LGE0</accession>
<gene>
    <name evidence="2" type="ORF">CAAU_1136</name>
</gene>
<name>I7LGE0_9CLOT</name>